<accession>A0A940PEV8</accession>
<dbReference type="PANTHER" id="PTHR40399:SF1">
    <property type="entry name" value="PTS SYSTEM GLUCITOL_SORBITOL-SPECIFIC EIIC COMPONENT"/>
    <property type="match status" value="1"/>
</dbReference>
<dbReference type="PIRSF" id="PIRSF038321">
    <property type="entry name" value="PTS_glc_srb_IIC"/>
    <property type="match status" value="1"/>
</dbReference>
<protein>
    <submittedName>
        <fullName evidence="2">PTS glucitol/sorbitol transporter subunit IIC</fullName>
    </submittedName>
</protein>
<dbReference type="InterPro" id="IPR004699">
    <property type="entry name" value="PTS_IID_sorb"/>
</dbReference>
<evidence type="ECO:0000313" key="2">
    <source>
        <dbReference type="EMBL" id="MBP1043555.1"/>
    </source>
</evidence>
<keyword evidence="1" id="KW-0812">Transmembrane</keyword>
<keyword evidence="1" id="KW-0472">Membrane</keyword>
<feature type="transmembrane region" description="Helical" evidence="1">
    <location>
        <begin position="138"/>
        <end position="159"/>
    </location>
</feature>
<dbReference type="RefSeq" id="WP_209531365.1">
    <property type="nucleotide sequence ID" value="NZ_JAEEGA010000017.1"/>
</dbReference>
<sequence>MDFLVKLAEGFIGIFNAGGENLMGLVTGILPTLIVLLTFVNALVAMIGEERVTNFARMCTKNIILRYSIFPLLSVFFLTNPMCYSFGRFLDEKQKPAFYDSAVSLVHPITGLFPHANAGELFVWTGISSGLTTLGLSIMPLAVRYFIVGMIVILIKGIVTEMLTKAMWKKSDATATNQ</sequence>
<feature type="transmembrane region" description="Helical" evidence="1">
    <location>
        <begin position="64"/>
        <end position="87"/>
    </location>
</feature>
<name>A0A940PEV8_9ENTE</name>
<keyword evidence="1" id="KW-1133">Transmembrane helix</keyword>
<organism evidence="2 3">
    <name type="scientific">Vagococcus allomyrinae</name>
    <dbReference type="NCBI Taxonomy" id="2794353"/>
    <lineage>
        <taxon>Bacteria</taxon>
        <taxon>Bacillati</taxon>
        <taxon>Bacillota</taxon>
        <taxon>Bacilli</taxon>
        <taxon>Lactobacillales</taxon>
        <taxon>Enterococcaceae</taxon>
        <taxon>Vagococcus</taxon>
    </lineage>
</organism>
<dbReference type="Proteomes" id="UP000674938">
    <property type="component" value="Unassembled WGS sequence"/>
</dbReference>
<evidence type="ECO:0000256" key="1">
    <source>
        <dbReference type="SAM" id="Phobius"/>
    </source>
</evidence>
<dbReference type="GO" id="GO:0016020">
    <property type="term" value="C:membrane"/>
    <property type="evidence" value="ECO:0007669"/>
    <property type="project" value="InterPro"/>
</dbReference>
<proteinExistence type="predicted"/>
<keyword evidence="3" id="KW-1185">Reference proteome</keyword>
<evidence type="ECO:0000313" key="3">
    <source>
        <dbReference type="Proteomes" id="UP000674938"/>
    </source>
</evidence>
<reference evidence="2" key="1">
    <citation type="submission" date="2020-12" db="EMBL/GenBank/DDBJ databases">
        <title>Vagococcus allomyrinae sp. nov. and Enterococcus lavae sp. nov., isolated from the larvae of Allomyrina dichotoma.</title>
        <authorList>
            <person name="Lee S.D."/>
        </authorList>
    </citation>
    <scope>NUCLEOTIDE SEQUENCE</scope>
    <source>
        <strain evidence="2">BWB3-3</strain>
    </source>
</reference>
<dbReference type="EMBL" id="JAEEGA010000017">
    <property type="protein sequence ID" value="MBP1043555.1"/>
    <property type="molecule type" value="Genomic_DNA"/>
</dbReference>
<dbReference type="GO" id="GO:0009401">
    <property type="term" value="P:phosphoenolpyruvate-dependent sugar phosphotransferase system"/>
    <property type="evidence" value="ECO:0007669"/>
    <property type="project" value="InterPro"/>
</dbReference>
<feature type="transmembrane region" description="Helical" evidence="1">
    <location>
        <begin position="22"/>
        <end position="44"/>
    </location>
</feature>
<dbReference type="NCBIfam" id="TIGR00821">
    <property type="entry name" value="EII-GUT"/>
    <property type="match status" value="1"/>
</dbReference>
<comment type="caution">
    <text evidence="2">The sequence shown here is derived from an EMBL/GenBank/DDBJ whole genome shotgun (WGS) entry which is preliminary data.</text>
</comment>
<dbReference type="AlphaFoldDB" id="A0A940PEV8"/>
<dbReference type="PROSITE" id="PS51107">
    <property type="entry name" value="PTS_EIIC_TYPE_5"/>
    <property type="match status" value="1"/>
</dbReference>
<gene>
    <name evidence="2" type="ORF">I6N95_21240</name>
</gene>
<dbReference type="PANTHER" id="PTHR40399">
    <property type="entry name" value="PTS SYSTEM GLUCITOL/SORBITOL-SPECIFIC EIIC COMPONENT"/>
    <property type="match status" value="1"/>
</dbReference>
<dbReference type="Pfam" id="PF03608">
    <property type="entry name" value="EII-GUT"/>
    <property type="match status" value="1"/>
</dbReference>